<organism evidence="15 16">
    <name type="scientific">Phormidium tenue FACHB-1050</name>
    <dbReference type="NCBI Taxonomy" id="2692857"/>
    <lineage>
        <taxon>Bacteria</taxon>
        <taxon>Bacillati</taxon>
        <taxon>Cyanobacteriota</taxon>
        <taxon>Cyanophyceae</taxon>
        <taxon>Oscillatoriophycideae</taxon>
        <taxon>Oscillatoriales</taxon>
        <taxon>Oscillatoriaceae</taxon>
        <taxon>Phormidium</taxon>
    </lineage>
</organism>
<feature type="compositionally biased region" description="Polar residues" evidence="11">
    <location>
        <begin position="14"/>
        <end position="39"/>
    </location>
</feature>
<keyword evidence="5 12" id="KW-1133">Transmembrane helix</keyword>
<keyword evidence="6 12" id="KW-0472">Membrane</keyword>
<protein>
    <submittedName>
        <fullName evidence="15">HAMP domain-containing protein</fullName>
    </submittedName>
</protein>
<keyword evidence="7 9" id="KW-0807">Transducer</keyword>
<keyword evidence="4 12" id="KW-0812">Transmembrane</keyword>
<feature type="coiled-coil region" evidence="10">
    <location>
        <begin position="517"/>
        <end position="547"/>
    </location>
</feature>
<evidence type="ECO:0000259" key="14">
    <source>
        <dbReference type="PROSITE" id="PS50885"/>
    </source>
</evidence>
<dbReference type="CDD" id="cd12914">
    <property type="entry name" value="PDC1_DGC_like"/>
    <property type="match status" value="1"/>
</dbReference>
<evidence type="ECO:0000256" key="4">
    <source>
        <dbReference type="ARBA" id="ARBA00022692"/>
    </source>
</evidence>
<dbReference type="PROSITE" id="PS50111">
    <property type="entry name" value="CHEMOTAXIS_TRANSDUC_2"/>
    <property type="match status" value="1"/>
</dbReference>
<keyword evidence="10" id="KW-0175">Coiled coil</keyword>
<keyword evidence="16" id="KW-1185">Reference proteome</keyword>
<comment type="similarity">
    <text evidence="8">Belongs to the methyl-accepting chemotaxis (MCP) protein family.</text>
</comment>
<dbReference type="SMART" id="SM00304">
    <property type="entry name" value="HAMP"/>
    <property type="match status" value="2"/>
</dbReference>
<dbReference type="InterPro" id="IPR029151">
    <property type="entry name" value="Sensor-like_sf"/>
</dbReference>
<evidence type="ECO:0000256" key="5">
    <source>
        <dbReference type="ARBA" id="ARBA00022989"/>
    </source>
</evidence>
<dbReference type="InterPro" id="IPR004089">
    <property type="entry name" value="MCPsignal_dom"/>
</dbReference>
<feature type="domain" description="HAMP" evidence="14">
    <location>
        <begin position="442"/>
        <end position="493"/>
    </location>
</feature>
<dbReference type="Gene3D" id="1.10.287.950">
    <property type="entry name" value="Methyl-accepting chemotaxis protein"/>
    <property type="match status" value="1"/>
</dbReference>
<dbReference type="Gene3D" id="3.30.450.20">
    <property type="entry name" value="PAS domain"/>
    <property type="match status" value="1"/>
</dbReference>
<evidence type="ECO:0000256" key="7">
    <source>
        <dbReference type="ARBA" id="ARBA00023224"/>
    </source>
</evidence>
<sequence length="773" mass="83446">MVLDSRSRVDSTEVHNNNGHSTKASSNDSGETAAPSNSSVSIPLSPVVHKKSIGKWWQDLGLRTKTTIVSVAAITIPLLAIGGFSYYFVAQDITNTTKQSKVVQTNGMAYRVAYFMRERYGDIQVLAQLSFLTNPKVQALLPASEQKAILENYLKSYLVYDSIAVYRLDGSLVIDASSEPPPTNIAKRPYFQTTVSTDRPFISQPEASVVTKKVSIFIAAPIKDSITGKTIGVIRTRMQASALEDIIKDFSVGGDHYHLIESDNKFFVAFEKEQVGRDLKTDFPALAPLVEKREIGSATSIDLISNNEQFVGYSPLPKLDGLPDLKWDAVIAIDTAIALKPLQQLLLILVSVTLAVAILATILAIAISRRATRPIIEATEAVVELGKGNLETRLDITGQDEIAQLGNNINLMAGQLQDFIALQEEQKQQSEQLAEKERLRSESIQRELITLLSDVEGAVSGDLTVRAQISAGEIGIVADFFNAIVESLRDVVTQVKLATLQVNTSVNTNNESIRTLAQDATLQAEQLDEALQSVEKMTNSIQQVASNARQAADASTLAANTAETGSVAIEQSAASILQLRQTVAETTKKVKRLGEASQQISKVVVLIDQIALKTNMLAVNASIEAARAGEEGRGFAVVAEEVGALAAQSATATKEIARIVESIQQETSEVVESMEASTLQVVEGTNKVEDARKSLSQIVQVATRVNELFQGISIATTSQVQTSQSVKQVMENLSTQSQKSSETSREVAIALQETANVASKLQASVETFKVDAA</sequence>
<dbReference type="SMART" id="SM00283">
    <property type="entry name" value="MA"/>
    <property type="match status" value="1"/>
</dbReference>
<keyword evidence="2" id="KW-1003">Cell membrane</keyword>
<feature type="domain" description="Methyl-accepting transducer" evidence="13">
    <location>
        <begin position="498"/>
        <end position="734"/>
    </location>
</feature>
<dbReference type="Pfam" id="PF00672">
    <property type="entry name" value="HAMP"/>
    <property type="match status" value="1"/>
</dbReference>
<dbReference type="Pfam" id="PF02743">
    <property type="entry name" value="dCache_1"/>
    <property type="match status" value="1"/>
</dbReference>
<dbReference type="RefSeq" id="WP_190580890.1">
    <property type="nucleotide sequence ID" value="NZ_CAWPQU010000039.1"/>
</dbReference>
<evidence type="ECO:0000256" key="9">
    <source>
        <dbReference type="PROSITE-ProRule" id="PRU00284"/>
    </source>
</evidence>
<feature type="transmembrane region" description="Helical" evidence="12">
    <location>
        <begin position="68"/>
        <end position="89"/>
    </location>
</feature>
<dbReference type="EMBL" id="JACJQY010000044">
    <property type="protein sequence ID" value="MBD2319185.1"/>
    <property type="molecule type" value="Genomic_DNA"/>
</dbReference>
<gene>
    <name evidence="15" type="ORF">H6G05_20365</name>
</gene>
<dbReference type="Gene3D" id="6.10.340.10">
    <property type="match status" value="1"/>
</dbReference>
<evidence type="ECO:0000256" key="10">
    <source>
        <dbReference type="SAM" id="Coils"/>
    </source>
</evidence>
<name>A0ABR8CGF6_9CYAN</name>
<dbReference type="PANTHER" id="PTHR32089:SF114">
    <property type="entry name" value="METHYL-ACCEPTING CHEMOTAXIS PROTEIN MCPB"/>
    <property type="match status" value="1"/>
</dbReference>
<comment type="caution">
    <text evidence="15">The sequence shown here is derived from an EMBL/GenBank/DDBJ whole genome shotgun (WGS) entry which is preliminary data.</text>
</comment>
<evidence type="ECO:0000259" key="13">
    <source>
        <dbReference type="PROSITE" id="PS50111"/>
    </source>
</evidence>
<dbReference type="InterPro" id="IPR003660">
    <property type="entry name" value="HAMP_dom"/>
</dbReference>
<feature type="region of interest" description="Disordered" evidence="11">
    <location>
        <begin position="1"/>
        <end position="39"/>
    </location>
</feature>
<feature type="domain" description="HAMP" evidence="14">
    <location>
        <begin position="369"/>
        <end position="421"/>
    </location>
</feature>
<dbReference type="PROSITE" id="PS50885">
    <property type="entry name" value="HAMP"/>
    <property type="match status" value="2"/>
</dbReference>
<feature type="transmembrane region" description="Helical" evidence="12">
    <location>
        <begin position="345"/>
        <end position="367"/>
    </location>
</feature>
<evidence type="ECO:0000256" key="6">
    <source>
        <dbReference type="ARBA" id="ARBA00023136"/>
    </source>
</evidence>
<dbReference type="CDD" id="cd06225">
    <property type="entry name" value="HAMP"/>
    <property type="match status" value="1"/>
</dbReference>
<evidence type="ECO:0000256" key="12">
    <source>
        <dbReference type="SAM" id="Phobius"/>
    </source>
</evidence>
<evidence type="ECO:0000256" key="1">
    <source>
        <dbReference type="ARBA" id="ARBA00004651"/>
    </source>
</evidence>
<dbReference type="CDD" id="cd11386">
    <property type="entry name" value="MCP_signal"/>
    <property type="match status" value="1"/>
</dbReference>
<feature type="coiled-coil region" evidence="10">
    <location>
        <begin position="419"/>
        <end position="447"/>
    </location>
</feature>
<dbReference type="SUPFAM" id="SSF58104">
    <property type="entry name" value="Methyl-accepting chemotaxis protein (MCP) signaling domain"/>
    <property type="match status" value="1"/>
</dbReference>
<evidence type="ECO:0000313" key="15">
    <source>
        <dbReference type="EMBL" id="MBD2319185.1"/>
    </source>
</evidence>
<dbReference type="SUPFAM" id="SSF158472">
    <property type="entry name" value="HAMP domain-like"/>
    <property type="match status" value="1"/>
</dbReference>
<evidence type="ECO:0000256" key="2">
    <source>
        <dbReference type="ARBA" id="ARBA00022475"/>
    </source>
</evidence>
<feature type="compositionally biased region" description="Basic and acidic residues" evidence="11">
    <location>
        <begin position="1"/>
        <end position="13"/>
    </location>
</feature>
<dbReference type="SUPFAM" id="SSF103190">
    <property type="entry name" value="Sensory domain-like"/>
    <property type="match status" value="1"/>
</dbReference>
<evidence type="ECO:0000256" key="8">
    <source>
        <dbReference type="ARBA" id="ARBA00029447"/>
    </source>
</evidence>
<comment type="subcellular location">
    <subcellularLocation>
        <location evidence="1">Cell membrane</location>
        <topology evidence="1">Multi-pass membrane protein</topology>
    </subcellularLocation>
</comment>
<evidence type="ECO:0000313" key="16">
    <source>
        <dbReference type="Proteomes" id="UP000618445"/>
    </source>
</evidence>
<proteinExistence type="inferred from homology"/>
<keyword evidence="3" id="KW-0145">Chemotaxis</keyword>
<dbReference type="Proteomes" id="UP000618445">
    <property type="component" value="Unassembled WGS sequence"/>
</dbReference>
<evidence type="ECO:0000256" key="11">
    <source>
        <dbReference type="SAM" id="MobiDB-lite"/>
    </source>
</evidence>
<dbReference type="Pfam" id="PF00015">
    <property type="entry name" value="MCPsignal"/>
    <property type="match status" value="1"/>
</dbReference>
<evidence type="ECO:0000256" key="3">
    <source>
        <dbReference type="ARBA" id="ARBA00022500"/>
    </source>
</evidence>
<reference evidence="15 16" key="1">
    <citation type="journal article" date="2020" name="ISME J.">
        <title>Comparative genomics reveals insights into cyanobacterial evolution and habitat adaptation.</title>
        <authorList>
            <person name="Chen M.Y."/>
            <person name="Teng W.K."/>
            <person name="Zhao L."/>
            <person name="Hu C.X."/>
            <person name="Zhou Y.K."/>
            <person name="Han B.P."/>
            <person name="Song L.R."/>
            <person name="Shu W.S."/>
        </authorList>
    </citation>
    <scope>NUCLEOTIDE SEQUENCE [LARGE SCALE GENOMIC DNA]</scope>
    <source>
        <strain evidence="15 16">FACHB-1050</strain>
    </source>
</reference>
<dbReference type="PANTHER" id="PTHR32089">
    <property type="entry name" value="METHYL-ACCEPTING CHEMOTAXIS PROTEIN MCPB"/>
    <property type="match status" value="1"/>
</dbReference>
<accession>A0ABR8CGF6</accession>
<dbReference type="InterPro" id="IPR033479">
    <property type="entry name" value="dCache_1"/>
</dbReference>